<keyword evidence="2" id="KW-0732">Signal</keyword>
<evidence type="ECO:0000256" key="2">
    <source>
        <dbReference type="SAM" id="SignalP"/>
    </source>
</evidence>
<evidence type="ECO:0000313" key="4">
    <source>
        <dbReference type="Proteomes" id="UP001254759"/>
    </source>
</evidence>
<accession>A0ABU1RV67</accession>
<dbReference type="RefSeq" id="WP_310095049.1">
    <property type="nucleotide sequence ID" value="NZ_JAVDTT010000004.1"/>
</dbReference>
<feature type="compositionally biased region" description="Gly residues" evidence="1">
    <location>
        <begin position="76"/>
        <end position="86"/>
    </location>
</feature>
<proteinExistence type="predicted"/>
<evidence type="ECO:0000256" key="1">
    <source>
        <dbReference type="SAM" id="MobiDB-lite"/>
    </source>
</evidence>
<feature type="compositionally biased region" description="Low complexity" evidence="1">
    <location>
        <begin position="47"/>
        <end position="62"/>
    </location>
</feature>
<protein>
    <submittedName>
        <fullName evidence="3">Uncharacterized protein</fullName>
    </submittedName>
</protein>
<feature type="chain" id="PRO_5045371084" evidence="2">
    <location>
        <begin position="21"/>
        <end position="179"/>
    </location>
</feature>
<feature type="compositionally biased region" description="Polar residues" evidence="1">
    <location>
        <begin position="137"/>
        <end position="156"/>
    </location>
</feature>
<evidence type="ECO:0000313" key="3">
    <source>
        <dbReference type="EMBL" id="MDR6842673.1"/>
    </source>
</evidence>
<dbReference type="EMBL" id="JAVDTT010000004">
    <property type="protein sequence ID" value="MDR6842673.1"/>
    <property type="molecule type" value="Genomic_DNA"/>
</dbReference>
<gene>
    <name evidence="3" type="ORF">J2W94_002978</name>
</gene>
<comment type="caution">
    <text evidence="3">The sequence shown here is derived from an EMBL/GenBank/DDBJ whole genome shotgun (WGS) entry which is preliminary data.</text>
</comment>
<dbReference type="Proteomes" id="UP001254759">
    <property type="component" value="Unassembled WGS sequence"/>
</dbReference>
<feature type="compositionally biased region" description="Polar residues" evidence="1">
    <location>
        <begin position="105"/>
        <end position="124"/>
    </location>
</feature>
<feature type="region of interest" description="Disordered" evidence="1">
    <location>
        <begin position="47"/>
        <end position="156"/>
    </location>
</feature>
<feature type="signal peptide" evidence="2">
    <location>
        <begin position="1"/>
        <end position="20"/>
    </location>
</feature>
<keyword evidence="4" id="KW-1185">Reference proteome</keyword>
<organism evidence="3 4">
    <name type="scientific">Pseudoxanthomonas sacheonensis</name>
    <dbReference type="NCBI Taxonomy" id="443615"/>
    <lineage>
        <taxon>Bacteria</taxon>
        <taxon>Pseudomonadati</taxon>
        <taxon>Pseudomonadota</taxon>
        <taxon>Gammaproteobacteria</taxon>
        <taxon>Lysobacterales</taxon>
        <taxon>Lysobacteraceae</taxon>
        <taxon>Pseudoxanthomonas</taxon>
    </lineage>
</organism>
<name>A0ABU1RV67_9GAMM</name>
<sequence length="179" mass="17329">MSIPKLPLLLAALTLSGAFATIAVDVEARERTRSRTAGNVDGVRSAAVNASGSGANGSYARGRQWQADGQGNASGSSGGTVDGVNGGSASRQGGFYRNADGSAGRQGSASATGPNGGSASTSGGVTRDANGNVVGGRSTTATGQNGNSYDGSTTVSDGNVTHTGTCTNAAGEVIPCRGD</sequence>
<reference evidence="3 4" key="1">
    <citation type="submission" date="2023-07" db="EMBL/GenBank/DDBJ databases">
        <title>Sorghum-associated microbial communities from plants grown in Nebraska, USA.</title>
        <authorList>
            <person name="Schachtman D."/>
        </authorList>
    </citation>
    <scope>NUCLEOTIDE SEQUENCE [LARGE SCALE GENOMIC DNA]</scope>
    <source>
        <strain evidence="3 4">BE107</strain>
    </source>
</reference>